<keyword evidence="4 7" id="KW-0812">Transmembrane</keyword>
<proteinExistence type="inferred from homology"/>
<evidence type="ECO:0000256" key="1">
    <source>
        <dbReference type="ARBA" id="ARBA00004651"/>
    </source>
</evidence>
<dbReference type="PANTHER" id="PTHR30193:SF45">
    <property type="entry name" value="ABC TRANSPORTER PERMEASE PROTEIN"/>
    <property type="match status" value="1"/>
</dbReference>
<feature type="chain" id="PRO_5017967676" evidence="8">
    <location>
        <begin position="25"/>
        <end position="636"/>
    </location>
</feature>
<reference evidence="10 11" key="1">
    <citation type="submission" date="2018-10" db="EMBL/GenBank/DDBJ databases">
        <title>Genome Sequence of Cohnella sp.</title>
        <authorList>
            <person name="Srinivasan S."/>
            <person name="Kim M.K."/>
        </authorList>
    </citation>
    <scope>NUCLEOTIDE SEQUENCE [LARGE SCALE GENOMIC DNA]</scope>
    <source>
        <strain evidence="10 11">18JY8-7</strain>
    </source>
</reference>
<dbReference type="InterPro" id="IPR051393">
    <property type="entry name" value="ABC_transporter_permease"/>
</dbReference>
<dbReference type="SMART" id="SM00320">
    <property type="entry name" value="WD40"/>
    <property type="match status" value="4"/>
</dbReference>
<feature type="transmembrane region" description="Helical" evidence="7">
    <location>
        <begin position="606"/>
        <end position="626"/>
    </location>
</feature>
<dbReference type="GO" id="GO:0055085">
    <property type="term" value="P:transmembrane transport"/>
    <property type="evidence" value="ECO:0007669"/>
    <property type="project" value="InterPro"/>
</dbReference>
<dbReference type="EMBL" id="CP033433">
    <property type="protein sequence ID" value="AYQ72910.1"/>
    <property type="molecule type" value="Genomic_DNA"/>
</dbReference>
<evidence type="ECO:0000313" key="10">
    <source>
        <dbReference type="EMBL" id="AYQ72910.1"/>
    </source>
</evidence>
<dbReference type="Gene3D" id="2.130.10.10">
    <property type="entry name" value="YVTN repeat-like/Quinoprotein amine dehydrogenase"/>
    <property type="match status" value="1"/>
</dbReference>
<dbReference type="KEGG" id="coh:EAV92_10250"/>
<dbReference type="GO" id="GO:0005886">
    <property type="term" value="C:plasma membrane"/>
    <property type="evidence" value="ECO:0007669"/>
    <property type="project" value="UniProtKB-SubCell"/>
</dbReference>
<evidence type="ECO:0000256" key="5">
    <source>
        <dbReference type="ARBA" id="ARBA00022989"/>
    </source>
</evidence>
<evidence type="ECO:0000313" key="11">
    <source>
        <dbReference type="Proteomes" id="UP000269097"/>
    </source>
</evidence>
<keyword evidence="11" id="KW-1185">Reference proteome</keyword>
<feature type="transmembrane region" description="Helical" evidence="7">
    <location>
        <begin position="549"/>
        <end position="571"/>
    </location>
</feature>
<dbReference type="RefSeq" id="WP_123040992.1">
    <property type="nucleotide sequence ID" value="NZ_CP033433.1"/>
</dbReference>
<comment type="subcellular location">
    <subcellularLocation>
        <location evidence="1 7">Cell membrane</location>
        <topology evidence="1 7">Multi-pass membrane protein</topology>
    </subcellularLocation>
</comment>
<dbReference type="Pfam" id="PF00528">
    <property type="entry name" value="BPD_transp_1"/>
    <property type="match status" value="1"/>
</dbReference>
<feature type="transmembrane region" description="Helical" evidence="7">
    <location>
        <begin position="318"/>
        <end position="338"/>
    </location>
</feature>
<dbReference type="Proteomes" id="UP000269097">
    <property type="component" value="Chromosome"/>
</dbReference>
<dbReference type="PANTHER" id="PTHR30193">
    <property type="entry name" value="ABC TRANSPORTER PERMEASE PROTEIN"/>
    <property type="match status" value="1"/>
</dbReference>
<organism evidence="10 11">
    <name type="scientific">Cohnella candidum</name>
    <dbReference type="NCBI Taxonomy" id="2674991"/>
    <lineage>
        <taxon>Bacteria</taxon>
        <taxon>Bacillati</taxon>
        <taxon>Bacillota</taxon>
        <taxon>Bacilli</taxon>
        <taxon>Bacillales</taxon>
        <taxon>Paenibacillaceae</taxon>
        <taxon>Cohnella</taxon>
    </lineage>
</organism>
<dbReference type="InterPro" id="IPR000515">
    <property type="entry name" value="MetI-like"/>
</dbReference>
<dbReference type="AlphaFoldDB" id="A0A3G3JXD1"/>
<evidence type="ECO:0000256" key="8">
    <source>
        <dbReference type="SAM" id="SignalP"/>
    </source>
</evidence>
<keyword evidence="8" id="KW-0732">Signal</keyword>
<comment type="similarity">
    <text evidence="7">Belongs to the binding-protein-dependent transport system permease family.</text>
</comment>
<evidence type="ECO:0000256" key="6">
    <source>
        <dbReference type="ARBA" id="ARBA00023136"/>
    </source>
</evidence>
<feature type="transmembrane region" description="Helical" evidence="7">
    <location>
        <begin position="501"/>
        <end position="528"/>
    </location>
</feature>
<evidence type="ECO:0000259" key="9">
    <source>
        <dbReference type="PROSITE" id="PS50928"/>
    </source>
</evidence>
<dbReference type="PROSITE" id="PS50928">
    <property type="entry name" value="ABC_TM1"/>
    <property type="match status" value="1"/>
</dbReference>
<dbReference type="CDD" id="cd06261">
    <property type="entry name" value="TM_PBP2"/>
    <property type="match status" value="1"/>
</dbReference>
<sequence>MGKRAIAWLAVVVLSLIFSQTAFADPLWKMDKELTINALSVSEDGQRISAGTQDATAVVVDPSGKEISSFAAKNVVTGVSLLKDGQLLVSSDDFHVYSLDAQGKTVWDKSFPKMVKRLSASPDGSTIAISLYRANAVTLLDRQGNISKEIPVGIEIKALRVSPNGQWIAAAGADQYAYLFDASGKAKAKVPLPGDIADISVSDDGAWAAGLMNNKALIYGADGSKTGELATKDVVTSVDLSRDGAYIAVSDYSGNFYVGNADGRILWTHREAGAGQQIRLGAESKQLYAATDKGALFHYEMESLLASGRKAAQRQETIRITAIVAVAAALLFLAYWAWRRKPQTLLRIWKDKYTYLMLVPSFTLIFLFLYYPSISGLFHSLYHWNPGGRSVYVGLENFKRMVHDPYVSKGGWNLLILIVTGLIKTIVPPLLVAELIYHLKSKKSQYWFRTAFVVSVVIPTVGVLLVWQDLYDAQLGLINQILRAVGLGSFAHAWLGDTSTALWAVIFIGFPFVGILQLLVLYSGLIGISEEIIEAARMDGAKTFRIIRSIHLPLLAGQFKLLIVLAMIHIIQDFGGILIVTGGGPSDSTYVPALQMYYAATKFNDLGYASALGVAMFAIILVITVINMKFMKSAEE</sequence>
<keyword evidence="6 7" id="KW-0472">Membrane</keyword>
<dbReference type="InterPro" id="IPR011044">
    <property type="entry name" value="Quino_amine_DH_bsu"/>
</dbReference>
<feature type="transmembrane region" description="Helical" evidence="7">
    <location>
        <begin position="414"/>
        <end position="439"/>
    </location>
</feature>
<feature type="transmembrane region" description="Helical" evidence="7">
    <location>
        <begin position="353"/>
        <end position="371"/>
    </location>
</feature>
<dbReference type="Pfam" id="PF00400">
    <property type="entry name" value="WD40"/>
    <property type="match status" value="1"/>
</dbReference>
<dbReference type="InterPro" id="IPR001680">
    <property type="entry name" value="WD40_rpt"/>
</dbReference>
<keyword evidence="3" id="KW-1003">Cell membrane</keyword>
<evidence type="ECO:0000256" key="2">
    <source>
        <dbReference type="ARBA" id="ARBA00022448"/>
    </source>
</evidence>
<accession>A0A3G3JXD1</accession>
<dbReference type="SUPFAM" id="SSF50969">
    <property type="entry name" value="YVTN repeat-like/Quinoprotein amine dehydrogenase"/>
    <property type="match status" value="1"/>
</dbReference>
<dbReference type="SUPFAM" id="SSF161098">
    <property type="entry name" value="MetI-like"/>
    <property type="match status" value="1"/>
</dbReference>
<gene>
    <name evidence="10" type="ORF">EAV92_10250</name>
</gene>
<keyword evidence="2 7" id="KW-0813">Transport</keyword>
<protein>
    <submittedName>
        <fullName evidence="10">ABC transporter permease subunit</fullName>
    </submittedName>
</protein>
<dbReference type="InterPro" id="IPR035906">
    <property type="entry name" value="MetI-like_sf"/>
</dbReference>
<feature type="signal peptide" evidence="8">
    <location>
        <begin position="1"/>
        <end position="24"/>
    </location>
</feature>
<feature type="domain" description="ABC transmembrane type-1" evidence="9">
    <location>
        <begin position="411"/>
        <end position="627"/>
    </location>
</feature>
<dbReference type="Gene3D" id="1.10.3720.10">
    <property type="entry name" value="MetI-like"/>
    <property type="match status" value="1"/>
</dbReference>
<evidence type="ECO:0000256" key="4">
    <source>
        <dbReference type="ARBA" id="ARBA00022692"/>
    </source>
</evidence>
<evidence type="ECO:0000256" key="7">
    <source>
        <dbReference type="RuleBase" id="RU363032"/>
    </source>
</evidence>
<evidence type="ECO:0000256" key="3">
    <source>
        <dbReference type="ARBA" id="ARBA00022475"/>
    </source>
</evidence>
<name>A0A3G3JXD1_9BACL</name>
<keyword evidence="5 7" id="KW-1133">Transmembrane helix</keyword>
<feature type="transmembrane region" description="Helical" evidence="7">
    <location>
        <begin position="446"/>
        <end position="467"/>
    </location>
</feature>
<dbReference type="InterPro" id="IPR015943">
    <property type="entry name" value="WD40/YVTN_repeat-like_dom_sf"/>
</dbReference>